<comment type="caution">
    <text evidence="8">The sequence shown here is derived from an EMBL/GenBank/DDBJ whole genome shotgun (WGS) entry which is preliminary data.</text>
</comment>
<accession>D6TFK6</accession>
<dbReference type="Gene3D" id="2.40.440.10">
    <property type="entry name" value="L,D-transpeptidase catalytic domain-like"/>
    <property type="match status" value="1"/>
</dbReference>
<dbReference type="CDD" id="cd16913">
    <property type="entry name" value="YkuD_like"/>
    <property type="match status" value="1"/>
</dbReference>
<evidence type="ECO:0000256" key="1">
    <source>
        <dbReference type="ARBA" id="ARBA00004752"/>
    </source>
</evidence>
<dbReference type="GO" id="GO:0071972">
    <property type="term" value="F:peptidoglycan L,D-transpeptidase activity"/>
    <property type="evidence" value="ECO:0007669"/>
    <property type="project" value="TreeGrafter"/>
</dbReference>
<dbReference type="GO" id="GO:0016740">
    <property type="term" value="F:transferase activity"/>
    <property type="evidence" value="ECO:0007669"/>
    <property type="project" value="UniProtKB-KW"/>
</dbReference>
<evidence type="ECO:0000256" key="5">
    <source>
        <dbReference type="ARBA" id="ARBA00023316"/>
    </source>
</evidence>
<evidence type="ECO:0000256" key="2">
    <source>
        <dbReference type="ARBA" id="ARBA00022679"/>
    </source>
</evidence>
<feature type="domain" description="L,D-TPase catalytic" evidence="7">
    <location>
        <begin position="233"/>
        <end position="370"/>
    </location>
</feature>
<dbReference type="OrthoDB" id="139735at2"/>
<feature type="active site" description="Nucleophile" evidence="6">
    <location>
        <position position="346"/>
    </location>
</feature>
<dbReference type="InterPro" id="IPR050979">
    <property type="entry name" value="LD-transpeptidase"/>
</dbReference>
<comment type="pathway">
    <text evidence="1 6">Cell wall biogenesis; peptidoglycan biosynthesis.</text>
</comment>
<reference evidence="8 9" key="1">
    <citation type="journal article" date="2011" name="Stand. Genomic Sci.">
        <title>Non-contiguous finished genome sequence and contextual data of the filamentous soil bacterium Ktedonobacter racemifer type strain (SOSP1-21).</title>
        <authorList>
            <person name="Chang Y.J."/>
            <person name="Land M."/>
            <person name="Hauser L."/>
            <person name="Chertkov O."/>
            <person name="Del Rio T.G."/>
            <person name="Nolan M."/>
            <person name="Copeland A."/>
            <person name="Tice H."/>
            <person name="Cheng J.F."/>
            <person name="Lucas S."/>
            <person name="Han C."/>
            <person name="Goodwin L."/>
            <person name="Pitluck S."/>
            <person name="Ivanova N."/>
            <person name="Ovchinikova G."/>
            <person name="Pati A."/>
            <person name="Chen A."/>
            <person name="Palaniappan K."/>
            <person name="Mavromatis K."/>
            <person name="Liolios K."/>
            <person name="Brettin T."/>
            <person name="Fiebig A."/>
            <person name="Rohde M."/>
            <person name="Abt B."/>
            <person name="Goker M."/>
            <person name="Detter J.C."/>
            <person name="Woyke T."/>
            <person name="Bristow J."/>
            <person name="Eisen J.A."/>
            <person name="Markowitz V."/>
            <person name="Hugenholtz P."/>
            <person name="Kyrpides N.C."/>
            <person name="Klenk H.P."/>
            <person name="Lapidus A."/>
        </authorList>
    </citation>
    <scope>NUCLEOTIDE SEQUENCE [LARGE SCALE GENOMIC DNA]</scope>
    <source>
        <strain evidence="9">DSM 44963</strain>
    </source>
</reference>
<dbReference type="GO" id="GO:0071555">
    <property type="term" value="P:cell wall organization"/>
    <property type="evidence" value="ECO:0007669"/>
    <property type="project" value="UniProtKB-UniRule"/>
</dbReference>
<name>D6TFK6_KTERA</name>
<dbReference type="EMBL" id="ADVG01000001">
    <property type="protein sequence ID" value="EFH88686.1"/>
    <property type="molecule type" value="Genomic_DNA"/>
</dbReference>
<dbReference type="STRING" id="485913.Krac_10174"/>
<proteinExistence type="predicted"/>
<dbReference type="Proteomes" id="UP000004508">
    <property type="component" value="Unassembled WGS sequence"/>
</dbReference>
<dbReference type="PROSITE" id="PS52029">
    <property type="entry name" value="LD_TPASE"/>
    <property type="match status" value="1"/>
</dbReference>
<keyword evidence="4 6" id="KW-0573">Peptidoglycan synthesis</keyword>
<evidence type="ECO:0000313" key="8">
    <source>
        <dbReference type="EMBL" id="EFH88686.1"/>
    </source>
</evidence>
<keyword evidence="5 6" id="KW-0961">Cell wall biogenesis/degradation</keyword>
<dbReference type="AlphaFoldDB" id="D6TFK6"/>
<protein>
    <submittedName>
        <fullName evidence="8">ErfK/YbiS/YcfS/YnhG family protein</fullName>
    </submittedName>
</protein>
<keyword evidence="9" id="KW-1185">Reference proteome</keyword>
<evidence type="ECO:0000256" key="3">
    <source>
        <dbReference type="ARBA" id="ARBA00022960"/>
    </source>
</evidence>
<keyword evidence="2" id="KW-0808">Transferase</keyword>
<dbReference type="UniPathway" id="UPA00219"/>
<evidence type="ECO:0000256" key="6">
    <source>
        <dbReference type="PROSITE-ProRule" id="PRU01373"/>
    </source>
</evidence>
<dbReference type="SUPFAM" id="SSF141523">
    <property type="entry name" value="L,D-transpeptidase catalytic domain-like"/>
    <property type="match status" value="1"/>
</dbReference>
<dbReference type="PANTHER" id="PTHR30582:SF2">
    <property type="entry name" value="L,D-TRANSPEPTIDASE YCIB-RELATED"/>
    <property type="match status" value="1"/>
</dbReference>
<dbReference type="GO" id="GO:0008360">
    <property type="term" value="P:regulation of cell shape"/>
    <property type="evidence" value="ECO:0007669"/>
    <property type="project" value="UniProtKB-UniRule"/>
</dbReference>
<dbReference type="InterPro" id="IPR005490">
    <property type="entry name" value="LD_TPept_cat_dom"/>
</dbReference>
<dbReference type="RefSeq" id="WP_007904806.1">
    <property type="nucleotide sequence ID" value="NZ_ADVG01000001.1"/>
</dbReference>
<dbReference type="InterPro" id="IPR038063">
    <property type="entry name" value="Transpep_catalytic_dom"/>
</dbReference>
<dbReference type="PROSITE" id="PS51257">
    <property type="entry name" value="PROKAR_LIPOPROTEIN"/>
    <property type="match status" value="1"/>
</dbReference>
<evidence type="ECO:0000256" key="4">
    <source>
        <dbReference type="ARBA" id="ARBA00022984"/>
    </source>
</evidence>
<gene>
    <name evidence="8" type="ORF">Krac_10174</name>
</gene>
<evidence type="ECO:0000313" key="9">
    <source>
        <dbReference type="Proteomes" id="UP000004508"/>
    </source>
</evidence>
<organism evidence="8 9">
    <name type="scientific">Ktedonobacter racemifer DSM 44963</name>
    <dbReference type="NCBI Taxonomy" id="485913"/>
    <lineage>
        <taxon>Bacteria</taxon>
        <taxon>Bacillati</taxon>
        <taxon>Chloroflexota</taxon>
        <taxon>Ktedonobacteria</taxon>
        <taxon>Ktedonobacterales</taxon>
        <taxon>Ktedonobacteraceae</taxon>
        <taxon>Ktedonobacter</taxon>
    </lineage>
</organism>
<dbReference type="GO" id="GO:0005576">
    <property type="term" value="C:extracellular region"/>
    <property type="evidence" value="ECO:0007669"/>
    <property type="project" value="TreeGrafter"/>
</dbReference>
<dbReference type="PANTHER" id="PTHR30582">
    <property type="entry name" value="L,D-TRANSPEPTIDASE"/>
    <property type="match status" value="1"/>
</dbReference>
<sequence length="370" mass="41419">MYNRERHHQDKRSRRLTRLLPGVIVLGLLFLSACSSLPNSANQTTGTSVSTPTVDASLKNQGNTKLQTFQQWITLMKQSGGDTTTYDQQFSASKQALDSAKSASAYQTALNTLNGQIASIQLNALKTESKNLQQNLAKQVSDWGNGHSYHDTYDNTNYPLGFEYGSNGIGGWIQDDLDSAKNIADYQQAIENEQMYLYNFQEMKKASADKAPYDQVHQSDMDMLKHYNKMNSKVVVVSLSEEAMRLYDHGKLVKAFLVTTGRPNKPTPPGTWWVEGKKAPTVFKSGVKPGNPDYYPDTPINFAMQYHSEGYFIHDSWWRVNYGPGTNFPHADDSGDSFSSQGSHGCVNLSKENASQVYDFVQLYTGVFIY</sequence>
<evidence type="ECO:0000259" key="7">
    <source>
        <dbReference type="PROSITE" id="PS52029"/>
    </source>
</evidence>
<dbReference type="Pfam" id="PF03734">
    <property type="entry name" value="YkuD"/>
    <property type="match status" value="1"/>
</dbReference>
<dbReference type="GO" id="GO:0018104">
    <property type="term" value="P:peptidoglycan-protein cross-linking"/>
    <property type="evidence" value="ECO:0007669"/>
    <property type="project" value="TreeGrafter"/>
</dbReference>
<dbReference type="eggNOG" id="COG1376">
    <property type="taxonomic scope" value="Bacteria"/>
</dbReference>
<feature type="active site" description="Proton donor/acceptor" evidence="6">
    <location>
        <position position="314"/>
    </location>
</feature>
<keyword evidence="3 6" id="KW-0133">Cell shape</keyword>
<dbReference type="InParanoid" id="D6TFK6"/>